<protein>
    <submittedName>
        <fullName evidence="3">Uncharacterized protein LOC115734525</fullName>
    </submittedName>
</protein>
<keyword evidence="2" id="KW-1185">Reference proteome</keyword>
<evidence type="ECO:0000313" key="3">
    <source>
        <dbReference type="RefSeq" id="XP_048137186.1"/>
    </source>
</evidence>
<sequence>MSPDMSLYHSSTKQKPGHSSLGSSCRSVAISGLLLLLLCTLSFSYHWSQSLIAFYLPFRLSCLSSGPGPGPCPSTGTPTNVNHLVFGIVGSVNTWKHKRPYIESWWRPNVTRGYLFLDRAPSKELQDWPPSSPPFRVNEDITKWEVYPRIARPVQVRIFRTILETFRQGDRDVRWYIMADDDTVLFLDNLVEVLSKYDHTKYYYIGSTSECITSNFDLSFEMAFGGAGYALSYPLVEMLATELDACIKRNPQLFFSDHMLHICLADLGVSLTRERGFHQIDLHGDISGFLSAHLQSPILSLHHIDVIDPIFPSMNRSEAINQLMKPAQVDQSRLLQQTVCYNRERNWSISVSWGYSTHIYENILPRSFLGKPIETFKPWLKRAKPPFYLFNTRILDGNPCIVPHVFFLKSMENATRNEIVTAYTRASKRGLPACALGGNHSADPISRVLVFSPRRRHIEAGRIECCDVLADNQNTTKVRLRPCMFGEVIA</sequence>
<gene>
    <name evidence="3" type="primary">LOC115734525</name>
</gene>
<evidence type="ECO:0000313" key="2">
    <source>
        <dbReference type="Proteomes" id="UP000827889"/>
    </source>
</evidence>
<dbReference type="Gene3D" id="3.90.550.50">
    <property type="match status" value="1"/>
</dbReference>
<proteinExistence type="predicted"/>
<evidence type="ECO:0000256" key="1">
    <source>
        <dbReference type="SAM" id="MobiDB-lite"/>
    </source>
</evidence>
<dbReference type="RefSeq" id="XP_048137186.1">
    <property type="nucleotide sequence ID" value="XM_048281229.1"/>
</dbReference>
<dbReference type="GeneID" id="115734525"/>
<dbReference type="Proteomes" id="UP000827889">
    <property type="component" value="Chromosome 6"/>
</dbReference>
<dbReference type="Pfam" id="PF04646">
    <property type="entry name" value="DUF604"/>
    <property type="match status" value="1"/>
</dbReference>
<organism evidence="2 3">
    <name type="scientific">Rhodamnia argentea</name>
    <dbReference type="NCBI Taxonomy" id="178133"/>
    <lineage>
        <taxon>Eukaryota</taxon>
        <taxon>Viridiplantae</taxon>
        <taxon>Streptophyta</taxon>
        <taxon>Embryophyta</taxon>
        <taxon>Tracheophyta</taxon>
        <taxon>Spermatophyta</taxon>
        <taxon>Magnoliopsida</taxon>
        <taxon>eudicotyledons</taxon>
        <taxon>Gunneridae</taxon>
        <taxon>Pentapetalae</taxon>
        <taxon>rosids</taxon>
        <taxon>malvids</taxon>
        <taxon>Myrtales</taxon>
        <taxon>Myrtaceae</taxon>
        <taxon>Myrtoideae</taxon>
        <taxon>Myrteae</taxon>
        <taxon>Australasian group</taxon>
        <taxon>Rhodamnia</taxon>
    </lineage>
</organism>
<dbReference type="InterPro" id="IPR006740">
    <property type="entry name" value="DUF604"/>
</dbReference>
<accession>A0ABM3HKR6</accession>
<reference evidence="3" key="1">
    <citation type="submission" date="2025-08" db="UniProtKB">
        <authorList>
            <consortium name="RefSeq"/>
        </authorList>
    </citation>
    <scope>IDENTIFICATION</scope>
    <source>
        <tissue evidence="3">Leaf</tissue>
    </source>
</reference>
<name>A0ABM3HKR6_9MYRT</name>
<dbReference type="PANTHER" id="PTHR10811">
    <property type="entry name" value="FRINGE-RELATED"/>
    <property type="match status" value="1"/>
</dbReference>
<feature type="region of interest" description="Disordered" evidence="1">
    <location>
        <begin position="1"/>
        <end position="21"/>
    </location>
</feature>